<dbReference type="RefSeq" id="WP_025062618.1">
    <property type="nucleotide sequence ID" value="NZ_RAQK01000001.1"/>
</dbReference>
<dbReference type="EMBL" id="RAQK01000001">
    <property type="protein sequence ID" value="RKE95660.1"/>
    <property type="molecule type" value="Genomic_DNA"/>
</dbReference>
<organism evidence="1 2">
    <name type="scientific">Sulfitobacter guttiformis</name>
    <dbReference type="NCBI Taxonomy" id="74349"/>
    <lineage>
        <taxon>Bacteria</taxon>
        <taxon>Pseudomonadati</taxon>
        <taxon>Pseudomonadota</taxon>
        <taxon>Alphaproteobacteria</taxon>
        <taxon>Rhodobacterales</taxon>
        <taxon>Roseobacteraceae</taxon>
        <taxon>Sulfitobacter</taxon>
    </lineage>
</organism>
<evidence type="ECO:0000313" key="2">
    <source>
        <dbReference type="Proteomes" id="UP000284407"/>
    </source>
</evidence>
<protein>
    <submittedName>
        <fullName evidence="1">3-methyladenine DNA glycosylase AlkC</fullName>
    </submittedName>
</protein>
<evidence type="ECO:0000313" key="1">
    <source>
        <dbReference type="EMBL" id="RKE95660.1"/>
    </source>
</evidence>
<dbReference type="STRING" id="1443111.Z949_2154"/>
<dbReference type="SUPFAM" id="SSF48371">
    <property type="entry name" value="ARM repeat"/>
    <property type="match status" value="1"/>
</dbReference>
<dbReference type="Gene3D" id="1.25.40.290">
    <property type="entry name" value="ARM repeat domains"/>
    <property type="match status" value="1"/>
</dbReference>
<dbReference type="AlphaFoldDB" id="A0A420DN80"/>
<gene>
    <name evidence="1" type="ORF">C8N30_0197</name>
</gene>
<sequence>MAEKFSLKDHLFNAQTVGQLAAEFAAGVSGFDAAAFMAQAMAGLPERELMARMEWLADCIAVQLADDFPTMAVQLEASMPPRLDPDRQDGDFGRFIHAVPGILAARHGLEHHRARAMALIHEATQRFSMEFYIRHFLNRWPEETLADLTRWAHDENYHVRRLVSEGTRPRLPWAVNVGLTTAQRLPLLDELHSDRTRYVTRSVANHLNDLSKIDPDAVLARLESWRDSSQQDAKELDWIRRHALRTLVKKGHSGAMTVLGYEPDAPVRATLTLAQTSVAMGNALVFDVVLNSDTDLPVLVDYCITFARASGKVAQKVFKLKAVMIVAGVPLTLPKSHKFNGTMSTFALHVGAHVITVQVNGRNAAQADFTLVA</sequence>
<proteinExistence type="predicted"/>
<dbReference type="OrthoDB" id="9797162at2"/>
<keyword evidence="2" id="KW-1185">Reference proteome</keyword>
<name>A0A420DN80_9RHOB</name>
<comment type="caution">
    <text evidence="1">The sequence shown here is derived from an EMBL/GenBank/DDBJ whole genome shotgun (WGS) entry which is preliminary data.</text>
</comment>
<reference evidence="1 2" key="1">
    <citation type="submission" date="2018-09" db="EMBL/GenBank/DDBJ databases">
        <title>Genomic Encyclopedia of Archaeal and Bacterial Type Strains, Phase II (KMG-II): from individual species to whole genera.</title>
        <authorList>
            <person name="Goeker M."/>
        </authorList>
    </citation>
    <scope>NUCLEOTIDE SEQUENCE [LARGE SCALE GENOMIC DNA]</scope>
    <source>
        <strain evidence="1 2">DSM 11458</strain>
    </source>
</reference>
<accession>A0A420DN80</accession>
<dbReference type="InterPro" id="IPR016024">
    <property type="entry name" value="ARM-type_fold"/>
</dbReference>
<dbReference type="Proteomes" id="UP000284407">
    <property type="component" value="Unassembled WGS sequence"/>
</dbReference>